<evidence type="ECO:0000313" key="2">
    <source>
        <dbReference type="Proteomes" id="UP000789405"/>
    </source>
</evidence>
<dbReference type="Proteomes" id="UP000789405">
    <property type="component" value="Unassembled WGS sequence"/>
</dbReference>
<sequence length="41" mass="4609">MSSGQRTFDGCIRMRPEFAPGTPGYNIKNSDTVFWVIVKDS</sequence>
<keyword evidence="2" id="KW-1185">Reference proteome</keyword>
<dbReference type="AlphaFoldDB" id="A0A9N9DAW0"/>
<comment type="caution">
    <text evidence="1">The sequence shown here is derived from an EMBL/GenBank/DDBJ whole genome shotgun (WGS) entry which is preliminary data.</text>
</comment>
<organism evidence="1 2">
    <name type="scientific">Dentiscutata erythropus</name>
    <dbReference type="NCBI Taxonomy" id="1348616"/>
    <lineage>
        <taxon>Eukaryota</taxon>
        <taxon>Fungi</taxon>
        <taxon>Fungi incertae sedis</taxon>
        <taxon>Mucoromycota</taxon>
        <taxon>Glomeromycotina</taxon>
        <taxon>Glomeromycetes</taxon>
        <taxon>Diversisporales</taxon>
        <taxon>Gigasporaceae</taxon>
        <taxon>Dentiscutata</taxon>
    </lineage>
</organism>
<accession>A0A9N9DAW0</accession>
<gene>
    <name evidence="1" type="ORF">DERYTH_LOCUS9260</name>
</gene>
<evidence type="ECO:0000313" key="1">
    <source>
        <dbReference type="EMBL" id="CAG8633312.1"/>
    </source>
</evidence>
<proteinExistence type="predicted"/>
<reference evidence="1" key="1">
    <citation type="submission" date="2021-06" db="EMBL/GenBank/DDBJ databases">
        <authorList>
            <person name="Kallberg Y."/>
            <person name="Tangrot J."/>
            <person name="Rosling A."/>
        </authorList>
    </citation>
    <scope>NUCLEOTIDE SEQUENCE</scope>
    <source>
        <strain evidence="1">MA453B</strain>
    </source>
</reference>
<dbReference type="EMBL" id="CAJVPY010005014">
    <property type="protein sequence ID" value="CAG8633312.1"/>
    <property type="molecule type" value="Genomic_DNA"/>
</dbReference>
<protein>
    <submittedName>
        <fullName evidence="1">4623_t:CDS:1</fullName>
    </submittedName>
</protein>
<dbReference type="OrthoDB" id="10571037at2759"/>
<name>A0A9N9DAW0_9GLOM</name>